<comment type="caution">
    <text evidence="10">The sequence shown here is derived from an EMBL/GenBank/DDBJ whole genome shotgun (WGS) entry which is preliminary data.</text>
</comment>
<dbReference type="Gene3D" id="2.40.40.20">
    <property type="match status" value="1"/>
</dbReference>
<dbReference type="GO" id="GO:0005829">
    <property type="term" value="C:cytosol"/>
    <property type="evidence" value="ECO:0007669"/>
    <property type="project" value="TreeGrafter"/>
</dbReference>
<evidence type="ECO:0000256" key="7">
    <source>
        <dbReference type="ARBA" id="ARBA00023270"/>
    </source>
</evidence>
<proteinExistence type="inferred from homology"/>
<dbReference type="CDD" id="cd06919">
    <property type="entry name" value="Asp_decarbox"/>
    <property type="match status" value="1"/>
</dbReference>
<dbReference type="RefSeq" id="WP_229785117.1">
    <property type="nucleotide sequence ID" value="NZ_BMPT01000004.1"/>
</dbReference>
<keyword evidence="6 9" id="KW-0456">Lyase</keyword>
<dbReference type="Pfam" id="PF02261">
    <property type="entry name" value="Asp_decarbox"/>
    <property type="match status" value="1"/>
</dbReference>
<dbReference type="PANTHER" id="PTHR21012:SF0">
    <property type="entry name" value="ASPARTATE 1-DECARBOXYLASE"/>
    <property type="match status" value="1"/>
</dbReference>
<evidence type="ECO:0000313" key="11">
    <source>
        <dbReference type="Proteomes" id="UP000655589"/>
    </source>
</evidence>
<dbReference type="EC" id="4.1.1.11" evidence="9"/>
<feature type="active site" description="Proton donor" evidence="9">
    <location>
        <position position="73"/>
    </location>
</feature>
<comment type="pathway">
    <text evidence="9">Cofactor biosynthesis; (R)-pantothenate biosynthesis; beta-alanine from L-aspartate: step 1/1.</text>
</comment>
<feature type="binding site" evidence="9">
    <location>
        <position position="72"/>
    </location>
    <ligand>
        <name>substrate</name>
    </ligand>
</feature>
<dbReference type="PANTHER" id="PTHR21012">
    <property type="entry name" value="ASPARTATE 1-DECARBOXYLASE"/>
    <property type="match status" value="1"/>
</dbReference>
<dbReference type="GO" id="GO:0015940">
    <property type="term" value="P:pantothenate biosynthetic process"/>
    <property type="evidence" value="ECO:0007669"/>
    <property type="project" value="UniProtKB-UniRule"/>
</dbReference>
<dbReference type="HAMAP" id="MF_00446">
    <property type="entry name" value="PanD"/>
    <property type="match status" value="1"/>
</dbReference>
<comment type="catalytic activity">
    <reaction evidence="9">
        <text>L-aspartate + H(+) = beta-alanine + CO2</text>
        <dbReference type="Rhea" id="RHEA:19497"/>
        <dbReference type="ChEBI" id="CHEBI:15378"/>
        <dbReference type="ChEBI" id="CHEBI:16526"/>
        <dbReference type="ChEBI" id="CHEBI:29991"/>
        <dbReference type="ChEBI" id="CHEBI:57966"/>
        <dbReference type="EC" id="4.1.1.11"/>
    </reaction>
</comment>
<dbReference type="GO" id="GO:0006523">
    <property type="term" value="P:alanine biosynthetic process"/>
    <property type="evidence" value="ECO:0007669"/>
    <property type="project" value="InterPro"/>
</dbReference>
<comment type="function">
    <text evidence="9">Catalyzes the pyruvoyl-dependent decarboxylation of aspartate to produce beta-alanine.</text>
</comment>
<dbReference type="UniPathway" id="UPA00028">
    <property type="reaction ID" value="UER00002"/>
</dbReference>
<keyword evidence="2 9" id="KW-0566">Pantothenate biosynthesis</keyword>
<evidence type="ECO:0000256" key="1">
    <source>
        <dbReference type="ARBA" id="ARBA00022490"/>
    </source>
</evidence>
<dbReference type="AlphaFoldDB" id="A0A8H9GFB6"/>
<dbReference type="SUPFAM" id="SSF50692">
    <property type="entry name" value="ADC-like"/>
    <property type="match status" value="1"/>
</dbReference>
<feature type="modified residue" description="Pyruvic acid (Ser)" evidence="9">
    <location>
        <position position="40"/>
    </location>
</feature>
<evidence type="ECO:0000313" key="10">
    <source>
        <dbReference type="EMBL" id="GGM19345.1"/>
    </source>
</evidence>
<gene>
    <name evidence="9 10" type="primary">panD</name>
    <name evidence="10" type="ORF">GCM10010102_13600</name>
</gene>
<evidence type="ECO:0000256" key="2">
    <source>
        <dbReference type="ARBA" id="ARBA00022655"/>
    </source>
</evidence>
<dbReference type="InterPro" id="IPR003190">
    <property type="entry name" value="Asp_decarbox"/>
</dbReference>
<evidence type="ECO:0000256" key="6">
    <source>
        <dbReference type="ARBA" id="ARBA00023239"/>
    </source>
</evidence>
<keyword evidence="5 9" id="KW-0865">Zymogen</keyword>
<dbReference type="InterPro" id="IPR009010">
    <property type="entry name" value="Asp_de-COase-like_dom_sf"/>
</dbReference>
<feature type="chain" id="PRO_5035015689" description="Aspartate 1-decarboxylase beta chain" evidence="9">
    <location>
        <begin position="1"/>
        <end position="39"/>
    </location>
</feature>
<evidence type="ECO:0000256" key="3">
    <source>
        <dbReference type="ARBA" id="ARBA00022793"/>
    </source>
</evidence>
<comment type="subunit">
    <text evidence="9">Heterooctamer of four alpha and four beta subunits.</text>
</comment>
<organism evidence="10 11">
    <name type="scientific">Promicromonospora citrea</name>
    <dbReference type="NCBI Taxonomy" id="43677"/>
    <lineage>
        <taxon>Bacteria</taxon>
        <taxon>Bacillati</taxon>
        <taxon>Actinomycetota</taxon>
        <taxon>Actinomycetes</taxon>
        <taxon>Micrococcales</taxon>
        <taxon>Promicromonosporaceae</taxon>
        <taxon>Promicromonospora</taxon>
    </lineage>
</organism>
<keyword evidence="11" id="KW-1185">Reference proteome</keyword>
<dbReference type="Proteomes" id="UP000655589">
    <property type="component" value="Unassembled WGS sequence"/>
</dbReference>
<comment type="cofactor">
    <cofactor evidence="9">
        <name>pyruvate</name>
        <dbReference type="ChEBI" id="CHEBI:15361"/>
    </cofactor>
    <text evidence="9">Binds 1 pyruvoyl group covalently per subunit.</text>
</comment>
<keyword evidence="1 9" id="KW-0963">Cytoplasm</keyword>
<dbReference type="NCBIfam" id="TIGR00223">
    <property type="entry name" value="panD"/>
    <property type="match status" value="1"/>
</dbReference>
<keyword evidence="3 9" id="KW-0210">Decarboxylase</keyword>
<name>A0A8H9GFB6_9MICO</name>
<keyword evidence="7 9" id="KW-0704">Schiff base</keyword>
<comment type="subcellular location">
    <subcellularLocation>
        <location evidence="9">Cytoplasm</location>
    </subcellularLocation>
</comment>
<reference evidence="10" key="2">
    <citation type="submission" date="2020-09" db="EMBL/GenBank/DDBJ databases">
        <authorList>
            <person name="Sun Q."/>
            <person name="Ohkuma M."/>
        </authorList>
    </citation>
    <scope>NUCLEOTIDE SEQUENCE</scope>
    <source>
        <strain evidence="10">JCM 3051</strain>
    </source>
</reference>
<dbReference type="GO" id="GO:0004068">
    <property type="term" value="F:aspartate 1-decarboxylase activity"/>
    <property type="evidence" value="ECO:0007669"/>
    <property type="project" value="UniProtKB-UniRule"/>
</dbReference>
<keyword evidence="8 9" id="KW-0670">Pyruvate</keyword>
<protein>
    <recommendedName>
        <fullName evidence="9">Aspartate 1-decarboxylase</fullName>
        <ecNumber evidence="9">4.1.1.11</ecNumber>
    </recommendedName>
    <alternativeName>
        <fullName evidence="9">Aspartate alpha-decarboxylase</fullName>
    </alternativeName>
    <component>
        <recommendedName>
            <fullName evidence="9">Aspartate 1-decarboxylase beta chain</fullName>
        </recommendedName>
    </component>
    <component>
        <recommendedName>
            <fullName evidence="9">Aspartate 1-decarboxylase alpha chain</fullName>
        </recommendedName>
    </component>
</protein>
<feature type="binding site" evidence="9">
    <location>
        <begin position="88"/>
        <end position="90"/>
    </location>
    <ligand>
        <name>substrate</name>
    </ligand>
</feature>
<feature type="chain" id="PRO_5035015690" description="Aspartate 1-decarboxylase alpha chain" evidence="9">
    <location>
        <begin position="40"/>
        <end position="168"/>
    </location>
</feature>
<feature type="active site" description="Schiff-base intermediate with substrate; via pyruvic acid" evidence="9">
    <location>
        <position position="40"/>
    </location>
</feature>
<evidence type="ECO:0000256" key="4">
    <source>
        <dbReference type="ARBA" id="ARBA00022813"/>
    </source>
</evidence>
<reference evidence="10" key="1">
    <citation type="journal article" date="2014" name="Int. J. Syst. Evol. Microbiol.">
        <title>Complete genome sequence of Corynebacterium casei LMG S-19264T (=DSM 44701T), isolated from a smear-ripened cheese.</title>
        <authorList>
            <consortium name="US DOE Joint Genome Institute (JGI-PGF)"/>
            <person name="Walter F."/>
            <person name="Albersmeier A."/>
            <person name="Kalinowski J."/>
            <person name="Ruckert C."/>
        </authorList>
    </citation>
    <scope>NUCLEOTIDE SEQUENCE</scope>
    <source>
        <strain evidence="10">JCM 3051</strain>
    </source>
</reference>
<keyword evidence="4 9" id="KW-0068">Autocatalytic cleavage</keyword>
<comment type="PTM">
    <text evidence="9">Is synthesized initially as an inactive proenzyme, which is activated by self-cleavage at a specific serine bond to produce a beta-subunit with a hydroxyl group at its C-terminus and an alpha-subunit with a pyruvoyl group at its N-terminus.</text>
</comment>
<evidence type="ECO:0000256" key="8">
    <source>
        <dbReference type="ARBA" id="ARBA00023317"/>
    </source>
</evidence>
<evidence type="ECO:0000256" key="5">
    <source>
        <dbReference type="ARBA" id="ARBA00023145"/>
    </source>
</evidence>
<comment type="similarity">
    <text evidence="9">Belongs to the PanD family.</text>
</comment>
<dbReference type="EMBL" id="BMPT01000004">
    <property type="protein sequence ID" value="GGM19345.1"/>
    <property type="molecule type" value="Genomic_DNA"/>
</dbReference>
<evidence type="ECO:0000256" key="9">
    <source>
        <dbReference type="HAMAP-Rule" id="MF_00446"/>
    </source>
</evidence>
<accession>A0A8H9GFB6</accession>
<sequence>MSSAPHRPPAARPASLQRPMMIAKIHRATVTQADLHYVGSITVDADLLDAADLVPGQQVDVVDVTNGARLTTYVIPGERGSGQICINGAAAHLVRPGDVVILIAYGMLADQDARTFLPNVVFVDEENRVVEIGDEPGQVPDGYGLQESGLPIEPFQHAGLVRTASGRA</sequence>